<dbReference type="Proteomes" id="UP000727993">
    <property type="component" value="Unassembled WGS sequence"/>
</dbReference>
<dbReference type="InterPro" id="IPR000462">
    <property type="entry name" value="CDP-OH_P_trans"/>
</dbReference>
<sequence>MTQRSPGADADQPAVPIITGPTEAELGRIVTVPNLVTLVRLALIPVFLWVLFGLDRPGPAAVLLGFISATDWVDGYVARHFNQVSNLGKAIDPAADRALIIFGFGGILVAGAVPTWAGIIVLAREVLMSAWVLGLLAAGAKRMDVTWYGKAGTMALMISFPSFLASTDTEWASGVTTYFEWQAWLALIPGLIFSFVAVGQYIPRGLTALREGRAARAETA</sequence>
<dbReference type="GO" id="GO:0016020">
    <property type="term" value="C:membrane"/>
    <property type="evidence" value="ECO:0007669"/>
    <property type="project" value="UniProtKB-SubCell"/>
</dbReference>
<evidence type="ECO:0000313" key="13">
    <source>
        <dbReference type="EMBL" id="MBK9298351.1"/>
    </source>
</evidence>
<evidence type="ECO:0000313" key="14">
    <source>
        <dbReference type="Proteomes" id="UP000727993"/>
    </source>
</evidence>
<comment type="subcellular location">
    <subcellularLocation>
        <location evidence="1">Membrane</location>
        <topology evidence="1">Multi-pass membrane protein</topology>
    </subcellularLocation>
</comment>
<keyword evidence="6 12" id="KW-1133">Transmembrane helix</keyword>
<comment type="caution">
    <text evidence="13">The sequence shown here is derived from an EMBL/GenBank/DDBJ whole genome shotgun (WGS) entry which is preliminary data.</text>
</comment>
<keyword evidence="8 12" id="KW-0472">Membrane</keyword>
<reference evidence="13 14" key="1">
    <citation type="submission" date="2020-10" db="EMBL/GenBank/DDBJ databases">
        <title>Connecting structure to function with the recovery of over 1000 high-quality activated sludge metagenome-assembled genomes encoding full-length rRNA genes using long-read sequencing.</title>
        <authorList>
            <person name="Singleton C.M."/>
            <person name="Petriglieri F."/>
            <person name="Kristensen J.M."/>
            <person name="Kirkegaard R.H."/>
            <person name="Michaelsen T.Y."/>
            <person name="Andersen M.H."/>
            <person name="Karst S.M."/>
            <person name="Dueholm M.S."/>
            <person name="Nielsen P.H."/>
            <person name="Albertsen M."/>
        </authorList>
    </citation>
    <scope>NUCLEOTIDE SEQUENCE [LARGE SCALE GENOMIC DNA]</scope>
    <source>
        <strain evidence="13">Lyne_18-Q3-R50-59_MAXAC.006</strain>
    </source>
</reference>
<keyword evidence="10" id="KW-1208">Phospholipid metabolism</keyword>
<dbReference type="GO" id="GO:0046474">
    <property type="term" value="P:glycerophospholipid biosynthetic process"/>
    <property type="evidence" value="ECO:0007669"/>
    <property type="project" value="TreeGrafter"/>
</dbReference>
<dbReference type="AlphaFoldDB" id="A0A936NER6"/>
<dbReference type="GO" id="GO:0008444">
    <property type="term" value="F:CDP-diacylglycerol-glycerol-3-phosphate 3-phosphatidyltransferase activity"/>
    <property type="evidence" value="ECO:0007669"/>
    <property type="project" value="InterPro"/>
</dbReference>
<comment type="similarity">
    <text evidence="2 11">Belongs to the CDP-alcohol phosphatidyltransferase class-I family.</text>
</comment>
<protein>
    <submittedName>
        <fullName evidence="13">CDP-alcohol phosphatidyltransferase family protein</fullName>
    </submittedName>
</protein>
<evidence type="ECO:0000256" key="4">
    <source>
        <dbReference type="ARBA" id="ARBA00022679"/>
    </source>
</evidence>
<evidence type="ECO:0000256" key="5">
    <source>
        <dbReference type="ARBA" id="ARBA00022692"/>
    </source>
</evidence>
<evidence type="ECO:0000256" key="3">
    <source>
        <dbReference type="ARBA" id="ARBA00022516"/>
    </source>
</evidence>
<dbReference type="InterPro" id="IPR048254">
    <property type="entry name" value="CDP_ALCOHOL_P_TRANSF_CS"/>
</dbReference>
<keyword evidence="7" id="KW-0443">Lipid metabolism</keyword>
<evidence type="ECO:0000256" key="11">
    <source>
        <dbReference type="RuleBase" id="RU003750"/>
    </source>
</evidence>
<keyword evidence="9" id="KW-0594">Phospholipid biosynthesis</keyword>
<dbReference type="InterPro" id="IPR043130">
    <property type="entry name" value="CDP-OH_PTrfase_TM_dom"/>
</dbReference>
<keyword evidence="4 11" id="KW-0808">Transferase</keyword>
<evidence type="ECO:0000256" key="2">
    <source>
        <dbReference type="ARBA" id="ARBA00010441"/>
    </source>
</evidence>
<dbReference type="InterPro" id="IPR004570">
    <property type="entry name" value="Phosphatidylglycerol_P_synth"/>
</dbReference>
<dbReference type="InterPro" id="IPR050324">
    <property type="entry name" value="CDP-alcohol_PTase-I"/>
</dbReference>
<feature type="transmembrane region" description="Helical" evidence="12">
    <location>
        <begin position="184"/>
        <end position="203"/>
    </location>
</feature>
<dbReference type="PIRSF" id="PIRSF000847">
    <property type="entry name" value="Phos_ph_gly_syn"/>
    <property type="match status" value="1"/>
</dbReference>
<dbReference type="Gene3D" id="1.20.120.1760">
    <property type="match status" value="1"/>
</dbReference>
<evidence type="ECO:0000256" key="7">
    <source>
        <dbReference type="ARBA" id="ARBA00023098"/>
    </source>
</evidence>
<name>A0A936NER6_9ACTN</name>
<evidence type="ECO:0000256" key="8">
    <source>
        <dbReference type="ARBA" id="ARBA00023136"/>
    </source>
</evidence>
<evidence type="ECO:0000256" key="12">
    <source>
        <dbReference type="SAM" id="Phobius"/>
    </source>
</evidence>
<accession>A0A936NER6</accession>
<feature type="transmembrane region" description="Helical" evidence="12">
    <location>
        <begin position="35"/>
        <end position="54"/>
    </location>
</feature>
<feature type="transmembrane region" description="Helical" evidence="12">
    <location>
        <begin position="147"/>
        <end position="164"/>
    </location>
</feature>
<evidence type="ECO:0000256" key="10">
    <source>
        <dbReference type="ARBA" id="ARBA00023264"/>
    </source>
</evidence>
<dbReference type="PANTHER" id="PTHR14269">
    <property type="entry name" value="CDP-DIACYLGLYCEROL--GLYCEROL-3-PHOSPHATE 3-PHOSPHATIDYLTRANSFERASE-RELATED"/>
    <property type="match status" value="1"/>
</dbReference>
<dbReference type="PANTHER" id="PTHR14269:SF62">
    <property type="entry name" value="CDP-DIACYLGLYCEROL--GLYCEROL-3-PHOSPHATE 3-PHOSPHATIDYLTRANSFERASE 1, CHLOROPLASTIC"/>
    <property type="match status" value="1"/>
</dbReference>
<organism evidence="13 14">
    <name type="scientific">Candidatus Neomicrothrix subdominans</name>
    <dbReference type="NCBI Taxonomy" id="2954438"/>
    <lineage>
        <taxon>Bacteria</taxon>
        <taxon>Bacillati</taxon>
        <taxon>Actinomycetota</taxon>
        <taxon>Acidimicrobiia</taxon>
        <taxon>Acidimicrobiales</taxon>
        <taxon>Microthrixaceae</taxon>
        <taxon>Candidatus Neomicrothrix</taxon>
    </lineage>
</organism>
<evidence type="ECO:0000256" key="1">
    <source>
        <dbReference type="ARBA" id="ARBA00004141"/>
    </source>
</evidence>
<dbReference type="Pfam" id="PF01066">
    <property type="entry name" value="CDP-OH_P_transf"/>
    <property type="match status" value="1"/>
</dbReference>
<keyword evidence="3" id="KW-0444">Lipid biosynthesis</keyword>
<proteinExistence type="inferred from homology"/>
<dbReference type="PROSITE" id="PS00379">
    <property type="entry name" value="CDP_ALCOHOL_P_TRANSF"/>
    <property type="match status" value="1"/>
</dbReference>
<gene>
    <name evidence="13" type="ORF">IPN02_16220</name>
</gene>
<keyword evidence="5 12" id="KW-0812">Transmembrane</keyword>
<dbReference type="EMBL" id="JADJZA010000008">
    <property type="protein sequence ID" value="MBK9298351.1"/>
    <property type="molecule type" value="Genomic_DNA"/>
</dbReference>
<evidence type="ECO:0000256" key="6">
    <source>
        <dbReference type="ARBA" id="ARBA00022989"/>
    </source>
</evidence>
<evidence type="ECO:0000256" key="9">
    <source>
        <dbReference type="ARBA" id="ARBA00023209"/>
    </source>
</evidence>
<feature type="transmembrane region" description="Helical" evidence="12">
    <location>
        <begin position="98"/>
        <end position="116"/>
    </location>
</feature>